<evidence type="ECO:0000313" key="1">
    <source>
        <dbReference type="EMBL" id="PRQ55993.1"/>
    </source>
</evidence>
<name>A0A2P6SBB9_ROSCH</name>
<accession>A0A2P6SBB9</accession>
<dbReference type="AlphaFoldDB" id="A0A2P6SBB9"/>
<evidence type="ECO:0000313" key="2">
    <source>
        <dbReference type="Proteomes" id="UP000238479"/>
    </source>
</evidence>
<gene>
    <name evidence="1" type="ORF">RchiOBHm_Chr1g0330811</name>
</gene>
<reference evidence="1 2" key="1">
    <citation type="journal article" date="2018" name="Nat. Genet.">
        <title>The Rosa genome provides new insights in the design of modern roses.</title>
        <authorList>
            <person name="Bendahmane M."/>
        </authorList>
    </citation>
    <scope>NUCLEOTIDE SEQUENCE [LARGE SCALE GENOMIC DNA]</scope>
    <source>
        <strain evidence="2">cv. Old Blush</strain>
    </source>
</reference>
<sequence length="58" mass="6813">MPSPEATQQNTDYHSQKSRKKKIKFFFLPATMMNQISLSISRSFWHSQSQTLSLSRCF</sequence>
<comment type="caution">
    <text evidence="1">The sequence shown here is derived from an EMBL/GenBank/DDBJ whole genome shotgun (WGS) entry which is preliminary data.</text>
</comment>
<dbReference type="EMBL" id="PDCK01000039">
    <property type="protein sequence ID" value="PRQ55993.1"/>
    <property type="molecule type" value="Genomic_DNA"/>
</dbReference>
<dbReference type="Gramene" id="PRQ55993">
    <property type="protein sequence ID" value="PRQ55993"/>
    <property type="gene ID" value="RchiOBHm_Chr1g0330811"/>
</dbReference>
<proteinExistence type="predicted"/>
<keyword evidence="2" id="KW-1185">Reference proteome</keyword>
<organism evidence="1 2">
    <name type="scientific">Rosa chinensis</name>
    <name type="common">China rose</name>
    <dbReference type="NCBI Taxonomy" id="74649"/>
    <lineage>
        <taxon>Eukaryota</taxon>
        <taxon>Viridiplantae</taxon>
        <taxon>Streptophyta</taxon>
        <taxon>Embryophyta</taxon>
        <taxon>Tracheophyta</taxon>
        <taxon>Spermatophyta</taxon>
        <taxon>Magnoliopsida</taxon>
        <taxon>eudicotyledons</taxon>
        <taxon>Gunneridae</taxon>
        <taxon>Pentapetalae</taxon>
        <taxon>rosids</taxon>
        <taxon>fabids</taxon>
        <taxon>Rosales</taxon>
        <taxon>Rosaceae</taxon>
        <taxon>Rosoideae</taxon>
        <taxon>Rosoideae incertae sedis</taxon>
        <taxon>Rosa</taxon>
    </lineage>
</organism>
<dbReference type="Proteomes" id="UP000238479">
    <property type="component" value="Chromosome 1"/>
</dbReference>
<protein>
    <submittedName>
        <fullName evidence="1">Uncharacterized protein</fullName>
    </submittedName>
</protein>